<protein>
    <recommendedName>
        <fullName evidence="3">DNA-3-methyladenine glycosylase II</fullName>
        <ecNumber evidence="3">3.2.2.21</ecNumber>
    </recommendedName>
</protein>
<dbReference type="CDD" id="cd00056">
    <property type="entry name" value="ENDO3c"/>
    <property type="match status" value="1"/>
</dbReference>
<dbReference type="GO" id="GO:0043916">
    <property type="term" value="F:DNA-7-methylguanine glycosylase activity"/>
    <property type="evidence" value="ECO:0007669"/>
    <property type="project" value="TreeGrafter"/>
</dbReference>
<dbReference type="InterPro" id="IPR003265">
    <property type="entry name" value="HhH-GPD_domain"/>
</dbReference>
<comment type="similarity">
    <text evidence="2">Belongs to the alkylbase DNA glycosidase AlkA family.</text>
</comment>
<dbReference type="PANTHER" id="PTHR43003:SF5">
    <property type="entry name" value="DNA-3-METHYLADENINE GLYCOSYLASE"/>
    <property type="match status" value="1"/>
</dbReference>
<dbReference type="EMBL" id="JAJKBJ010000015">
    <property type="protein sequence ID" value="MCL9684877.1"/>
    <property type="molecule type" value="Genomic_DNA"/>
</dbReference>
<dbReference type="GO" id="GO:0005737">
    <property type="term" value="C:cytoplasm"/>
    <property type="evidence" value="ECO:0007669"/>
    <property type="project" value="TreeGrafter"/>
</dbReference>
<evidence type="ECO:0000313" key="7">
    <source>
        <dbReference type="EMBL" id="MCL9684877.1"/>
    </source>
</evidence>
<dbReference type="PANTHER" id="PTHR43003">
    <property type="entry name" value="DNA-3-METHYLADENINE GLYCOSYLASE"/>
    <property type="match status" value="1"/>
</dbReference>
<evidence type="ECO:0000256" key="1">
    <source>
        <dbReference type="ARBA" id="ARBA00000086"/>
    </source>
</evidence>
<dbReference type="GO" id="GO:0006307">
    <property type="term" value="P:DNA alkylation repair"/>
    <property type="evidence" value="ECO:0007669"/>
    <property type="project" value="TreeGrafter"/>
</dbReference>
<dbReference type="RefSeq" id="WP_250424422.1">
    <property type="nucleotide sequence ID" value="NZ_JAJKBJ010000015.1"/>
</dbReference>
<dbReference type="SMART" id="SM00478">
    <property type="entry name" value="ENDO3c"/>
    <property type="match status" value="1"/>
</dbReference>
<dbReference type="AlphaFoldDB" id="A0A9X2ICV7"/>
<dbReference type="Proteomes" id="UP001139721">
    <property type="component" value="Unassembled WGS sequence"/>
</dbReference>
<dbReference type="EC" id="3.2.2.21" evidence="3"/>
<keyword evidence="8" id="KW-1185">Reference proteome</keyword>
<dbReference type="FunFam" id="1.10.340.30:FF:000004">
    <property type="entry name" value="DNA-3-methyladenine glycosylase II"/>
    <property type="match status" value="1"/>
</dbReference>
<dbReference type="GO" id="GO:0006285">
    <property type="term" value="P:base-excision repair, AP site formation"/>
    <property type="evidence" value="ECO:0007669"/>
    <property type="project" value="TreeGrafter"/>
</dbReference>
<dbReference type="InterPro" id="IPR011257">
    <property type="entry name" value="DNA_glycosylase"/>
</dbReference>
<evidence type="ECO:0000256" key="3">
    <source>
        <dbReference type="ARBA" id="ARBA00012000"/>
    </source>
</evidence>
<dbReference type="InterPro" id="IPR051912">
    <property type="entry name" value="Alkylbase_DNA_Glycosylase/TA"/>
</dbReference>
<accession>A0A9X2ICV7</accession>
<dbReference type="GO" id="GO:0032993">
    <property type="term" value="C:protein-DNA complex"/>
    <property type="evidence" value="ECO:0007669"/>
    <property type="project" value="TreeGrafter"/>
</dbReference>
<evidence type="ECO:0000256" key="5">
    <source>
        <dbReference type="ARBA" id="ARBA00023204"/>
    </source>
</evidence>
<evidence type="ECO:0000313" key="8">
    <source>
        <dbReference type="Proteomes" id="UP001139721"/>
    </source>
</evidence>
<dbReference type="GO" id="GO:0032131">
    <property type="term" value="F:alkylated DNA binding"/>
    <property type="evidence" value="ECO:0007669"/>
    <property type="project" value="TreeGrafter"/>
</dbReference>
<feature type="domain" description="HhH-GPD" evidence="6">
    <location>
        <begin position="60"/>
        <end position="217"/>
    </location>
</feature>
<dbReference type="Gene3D" id="1.10.1670.40">
    <property type="match status" value="1"/>
</dbReference>
<dbReference type="GO" id="GO:0008725">
    <property type="term" value="F:DNA-3-methyladenine glycosylase activity"/>
    <property type="evidence" value="ECO:0007669"/>
    <property type="project" value="TreeGrafter"/>
</dbReference>
<sequence length="219" mass="25059">MPRIHHPSHQLITISKTQEAMAFLAEVDPQLKEVIEKIGPMTVQLDPQETVFESLGTSILYQQLHGKAAAKILERLKILFGSEIDFPRPEQIGAVSEEHLMTVGLSRAKAKAIKDLAEKTLLNVIPDRERSHQISDAELIEAFCQVRGIGRWTVEMFLIFTLGRLDVLPIHDFGVRKGFMKVYHQPDMPPPKELEKYGERWHPFRTAAAWYLWRSLDPS</sequence>
<organism evidence="7 8">
    <name type="scientific">Legionella maioricensis</name>
    <dbReference type="NCBI Taxonomy" id="2896528"/>
    <lineage>
        <taxon>Bacteria</taxon>
        <taxon>Pseudomonadati</taxon>
        <taxon>Pseudomonadota</taxon>
        <taxon>Gammaproteobacteria</taxon>
        <taxon>Legionellales</taxon>
        <taxon>Legionellaceae</taxon>
        <taxon>Legionella</taxon>
    </lineage>
</organism>
<evidence type="ECO:0000259" key="6">
    <source>
        <dbReference type="SMART" id="SM00478"/>
    </source>
</evidence>
<keyword evidence="4" id="KW-0227">DNA damage</keyword>
<gene>
    <name evidence="7" type="ORF">LOX96_12295</name>
</gene>
<dbReference type="Pfam" id="PF00730">
    <property type="entry name" value="HhH-GPD"/>
    <property type="match status" value="1"/>
</dbReference>
<dbReference type="SUPFAM" id="SSF48150">
    <property type="entry name" value="DNA-glycosylase"/>
    <property type="match status" value="1"/>
</dbReference>
<proteinExistence type="inferred from homology"/>
<evidence type="ECO:0000256" key="2">
    <source>
        <dbReference type="ARBA" id="ARBA00010817"/>
    </source>
</evidence>
<evidence type="ECO:0000256" key="4">
    <source>
        <dbReference type="ARBA" id="ARBA00022763"/>
    </source>
</evidence>
<dbReference type="Gene3D" id="1.10.340.30">
    <property type="entry name" value="Hypothetical protein, domain 2"/>
    <property type="match status" value="1"/>
</dbReference>
<keyword evidence="5" id="KW-0234">DNA repair</keyword>
<comment type="caution">
    <text evidence="7">The sequence shown here is derived from an EMBL/GenBank/DDBJ whole genome shotgun (WGS) entry which is preliminary data.</text>
</comment>
<comment type="catalytic activity">
    <reaction evidence="1">
        <text>Hydrolysis of alkylated DNA, releasing 3-methyladenine, 3-methylguanine, 7-methylguanine and 7-methyladenine.</text>
        <dbReference type="EC" id="3.2.2.21"/>
    </reaction>
</comment>
<reference evidence="7" key="1">
    <citation type="submission" date="2021-11" db="EMBL/GenBank/DDBJ databases">
        <title>Legionella maioricencis sp. nov., a new species isolated from hot water samples in Mallorca.</title>
        <authorList>
            <person name="Crespi S."/>
            <person name="Drasar V."/>
            <person name="Salva-Serra F."/>
            <person name="Jaen-Luchoro D."/>
            <person name="Pineiro-Iglesias B."/>
            <person name="Aliaga F."/>
            <person name="Fernandez-Juarez V."/>
            <person name="Coll G."/>
            <person name="Moore E.R.B."/>
            <person name="Bennasar-Figueras A."/>
        </authorList>
    </citation>
    <scope>NUCLEOTIDE SEQUENCE</scope>
    <source>
        <strain evidence="7">HCPI-6</strain>
    </source>
</reference>
<name>A0A9X2ICV7_9GAMM</name>